<evidence type="ECO:0000256" key="6">
    <source>
        <dbReference type="SAM" id="Phobius"/>
    </source>
</evidence>
<dbReference type="Proteomes" id="UP000637074">
    <property type="component" value="Unassembled WGS sequence"/>
</dbReference>
<feature type="transmembrane region" description="Helical" evidence="6">
    <location>
        <begin position="135"/>
        <end position="156"/>
    </location>
</feature>
<evidence type="ECO:0000313" key="8">
    <source>
        <dbReference type="EMBL" id="GHI00383.1"/>
    </source>
</evidence>
<gene>
    <name evidence="8" type="ORF">AM1BK_39250</name>
</gene>
<feature type="domain" description="PhoU" evidence="7">
    <location>
        <begin position="349"/>
        <end position="435"/>
    </location>
</feature>
<feature type="transmembrane region" description="Helical" evidence="6">
    <location>
        <begin position="177"/>
        <end position="201"/>
    </location>
</feature>
<keyword evidence="5 6" id="KW-0472">Membrane</keyword>
<evidence type="ECO:0000256" key="5">
    <source>
        <dbReference type="ARBA" id="ARBA00023136"/>
    </source>
</evidence>
<dbReference type="InterPro" id="IPR003841">
    <property type="entry name" value="Na/Pi_transpt"/>
</dbReference>
<evidence type="ECO:0000256" key="1">
    <source>
        <dbReference type="ARBA" id="ARBA00004651"/>
    </source>
</evidence>
<dbReference type="EMBL" id="BNDS01000021">
    <property type="protein sequence ID" value="GHI00383.1"/>
    <property type="molecule type" value="Genomic_DNA"/>
</dbReference>
<sequence length="567" mass="62063">MSFNVQEMIFTFIGGLGIFLFGIKFMGDGLQKSAGDRLRDILDRFTSNPLMGVLAGMFVTVLIQSSSGTTALTVGLVSAGFMTLRQAIGVIVGANIGTTVTAFIIGIEIDEYALPIIAVGAALLFFFKNQKLQSFGQIVFGFGALFFGLDLMSQGMKPLRSLDMFHDLTVSMSDNPLLGVLVGTVFTVIVQSSSATIGILQELFAQDAIQLNAALPVLFGDNIGTTITAVLASIGTSIAARRAALVHVLFNVIGTIIFMIFLIPYTKLIGFLQHSIHLNPEMTIAFAHGTFNVTNTIMQFPFIAVLAWIVTKVVRGEDQVIDFKAKHLNPIFIENSPSLALGQAKEEVVRMAEISLLGLQEANDYFQTKQKKHADSAIQLEKVIDSLDKQITDYLVEISAKPLPGAISQKHEILLDSVRGIERIGDHVENIVEAIEYQIRNRVAISDDASHEVNEMMSLVISTLTDAISALKNFDIDLARQVIQKEQQIDNMERQLRKNHIVRLNERICKGEGGVTFTEIISNLERIGDHSANIAEAVLGDDYLSLEKNSMGSIRFNLRGGPIENEI</sequence>
<feature type="domain" description="PhoU" evidence="7">
    <location>
        <begin position="453"/>
        <end position="538"/>
    </location>
</feature>
<evidence type="ECO:0000256" key="3">
    <source>
        <dbReference type="ARBA" id="ARBA00022692"/>
    </source>
</evidence>
<evidence type="ECO:0000313" key="9">
    <source>
        <dbReference type="Proteomes" id="UP000637074"/>
    </source>
</evidence>
<dbReference type="Pfam" id="PF02690">
    <property type="entry name" value="Na_Pi_cotrans"/>
    <property type="match status" value="1"/>
</dbReference>
<dbReference type="InterPro" id="IPR026022">
    <property type="entry name" value="PhoU_dom"/>
</dbReference>
<feature type="transmembrane region" description="Helical" evidence="6">
    <location>
        <begin position="87"/>
        <end position="105"/>
    </location>
</feature>
<dbReference type="RefSeq" id="WP_191275763.1">
    <property type="nucleotide sequence ID" value="NZ_BNDS01000021.1"/>
</dbReference>
<proteinExistence type="predicted"/>
<organism evidence="8 9">
    <name type="scientific">Neobacillus kokaensis</name>
    <dbReference type="NCBI Taxonomy" id="2759023"/>
    <lineage>
        <taxon>Bacteria</taxon>
        <taxon>Bacillati</taxon>
        <taxon>Bacillota</taxon>
        <taxon>Bacilli</taxon>
        <taxon>Bacillales</taxon>
        <taxon>Bacillaceae</taxon>
        <taxon>Neobacillus</taxon>
    </lineage>
</organism>
<reference evidence="8 9" key="1">
    <citation type="journal article" date="2022" name="Int. J. Syst. Evol. Microbiol.">
        <title>Neobacillus kokaensis sp. nov., isolated from soil.</title>
        <authorList>
            <person name="Yuki K."/>
            <person name="Matsubara H."/>
            <person name="Yamaguchi S."/>
        </authorList>
    </citation>
    <scope>NUCLEOTIDE SEQUENCE [LARGE SCALE GENOMIC DNA]</scope>
    <source>
        <strain evidence="8 9">LOB 377</strain>
    </source>
</reference>
<dbReference type="Pfam" id="PF01895">
    <property type="entry name" value="PhoU"/>
    <property type="match status" value="2"/>
</dbReference>
<dbReference type="NCBIfam" id="TIGR00704">
    <property type="entry name" value="NaPi_cotrn_rel"/>
    <property type="match status" value="1"/>
</dbReference>
<accession>A0ABQ3N6M5</accession>
<dbReference type="InterPro" id="IPR038078">
    <property type="entry name" value="PhoU-like_sf"/>
</dbReference>
<protein>
    <submittedName>
        <fullName evidence="8">Sodium:phosphate symporter</fullName>
    </submittedName>
</protein>
<name>A0ABQ3N6M5_9BACI</name>
<feature type="transmembrane region" description="Helical" evidence="6">
    <location>
        <begin position="6"/>
        <end position="27"/>
    </location>
</feature>
<evidence type="ECO:0000256" key="2">
    <source>
        <dbReference type="ARBA" id="ARBA00022475"/>
    </source>
</evidence>
<dbReference type="NCBIfam" id="NF037997">
    <property type="entry name" value="Na_Pi_symport"/>
    <property type="match status" value="1"/>
</dbReference>
<keyword evidence="2" id="KW-1003">Cell membrane</keyword>
<keyword evidence="3 6" id="KW-0812">Transmembrane</keyword>
<dbReference type="SUPFAM" id="SSF109755">
    <property type="entry name" value="PhoU-like"/>
    <property type="match status" value="1"/>
</dbReference>
<keyword evidence="9" id="KW-1185">Reference proteome</keyword>
<evidence type="ECO:0000256" key="4">
    <source>
        <dbReference type="ARBA" id="ARBA00022989"/>
    </source>
</evidence>
<feature type="transmembrane region" description="Helical" evidence="6">
    <location>
        <begin position="213"/>
        <end position="232"/>
    </location>
</feature>
<evidence type="ECO:0000259" key="7">
    <source>
        <dbReference type="Pfam" id="PF01895"/>
    </source>
</evidence>
<dbReference type="InterPro" id="IPR004633">
    <property type="entry name" value="NaPi_cotrn-rel/YqeW-like"/>
</dbReference>
<comment type="subcellular location">
    <subcellularLocation>
        <location evidence="1">Cell membrane</location>
        <topology evidence="1">Multi-pass membrane protein</topology>
    </subcellularLocation>
</comment>
<dbReference type="Gene3D" id="1.20.58.220">
    <property type="entry name" value="Phosphate transport system protein phou homolog 2, domain 2"/>
    <property type="match status" value="1"/>
</dbReference>
<comment type="caution">
    <text evidence="8">The sequence shown here is derived from an EMBL/GenBank/DDBJ whole genome shotgun (WGS) entry which is preliminary data.</text>
</comment>
<dbReference type="PANTHER" id="PTHR10010">
    <property type="entry name" value="SOLUTE CARRIER FAMILY 34 SODIUM PHOSPHATE , MEMBER 2-RELATED"/>
    <property type="match status" value="1"/>
</dbReference>
<feature type="transmembrane region" description="Helical" evidence="6">
    <location>
        <begin position="244"/>
        <end position="265"/>
    </location>
</feature>
<dbReference type="PANTHER" id="PTHR10010:SF46">
    <property type="entry name" value="SODIUM-DEPENDENT PHOSPHATE TRANSPORT PROTEIN 2B"/>
    <property type="match status" value="1"/>
</dbReference>
<keyword evidence="4 6" id="KW-1133">Transmembrane helix</keyword>